<dbReference type="Gene3D" id="3.80.10.10">
    <property type="entry name" value="Ribonuclease Inhibitor"/>
    <property type="match status" value="2"/>
</dbReference>
<dbReference type="AlphaFoldDB" id="A0A830D8D9"/>
<dbReference type="SUPFAM" id="SSF52047">
    <property type="entry name" value="RNI-like"/>
    <property type="match status" value="1"/>
</dbReference>
<organism evidence="3 4">
    <name type="scientific">Phtheirospermum japonicum</name>
    <dbReference type="NCBI Taxonomy" id="374723"/>
    <lineage>
        <taxon>Eukaryota</taxon>
        <taxon>Viridiplantae</taxon>
        <taxon>Streptophyta</taxon>
        <taxon>Embryophyta</taxon>
        <taxon>Tracheophyta</taxon>
        <taxon>Spermatophyta</taxon>
        <taxon>Magnoliopsida</taxon>
        <taxon>eudicotyledons</taxon>
        <taxon>Gunneridae</taxon>
        <taxon>Pentapetalae</taxon>
        <taxon>asterids</taxon>
        <taxon>lamiids</taxon>
        <taxon>Lamiales</taxon>
        <taxon>Orobanchaceae</taxon>
        <taxon>Orobanchaceae incertae sedis</taxon>
        <taxon>Phtheirospermum</taxon>
    </lineage>
</organism>
<sequence>MEGTSQSSRKRQNVSPPIDRLSALPNGVICRILSFLPTKLSASTSILAKRWRFLWAHVPSLYFSSSELRIIDIINRVMLLYKVESMNSLRLFYHGGAADDRSKFQLETCMIAAISRNIKKLEIFFHDPAILPRCIFTCKTLVDLTLRFCGYIPTTGTVCLPALKRLNLSLVSYESDKSLVNLLFGCPVLEELTISNKSSSDCFDISSLTIKRLTVGFTFDWDNIYWKVKINAPALRYLKVNNCLRKRISVSPMNSLTEADIRLKIYSLDSGDNMPSQVKFLDCLRNVKCLRLAGYIDKAVTESIVKFDNLTKLELDLVVDWRLLLKLLESADNLEALVVSDVDISLTFWEEPERVPTCLLLHLRIIRTGPICGKHEFNMLRYLARNAKVLKAIDLRSTHCSKAQLDVIKRILLFKRGYEACMLV</sequence>
<accession>A0A830D8D9</accession>
<evidence type="ECO:0000313" key="4">
    <source>
        <dbReference type="Proteomes" id="UP000653305"/>
    </source>
</evidence>
<dbReference type="InterPro" id="IPR050232">
    <property type="entry name" value="FBL13/AtMIF1-like"/>
</dbReference>
<evidence type="ECO:0000259" key="1">
    <source>
        <dbReference type="Pfam" id="PF08387"/>
    </source>
</evidence>
<dbReference type="SUPFAM" id="SSF81383">
    <property type="entry name" value="F-box domain"/>
    <property type="match status" value="1"/>
</dbReference>
<name>A0A830D8D9_9LAMI</name>
<keyword evidence="4" id="KW-1185">Reference proteome</keyword>
<evidence type="ECO:0000313" key="3">
    <source>
        <dbReference type="EMBL" id="GFQ08007.1"/>
    </source>
</evidence>
<dbReference type="PANTHER" id="PTHR31900:SF34">
    <property type="entry name" value="EMB|CAB62440.1-RELATED"/>
    <property type="match status" value="1"/>
</dbReference>
<dbReference type="CDD" id="cd22160">
    <property type="entry name" value="F-box_AtFBL13-like"/>
    <property type="match status" value="1"/>
</dbReference>
<dbReference type="PANTHER" id="PTHR31900">
    <property type="entry name" value="F-BOX/RNI SUPERFAMILY PROTEIN-RELATED"/>
    <property type="match status" value="1"/>
</dbReference>
<feature type="domain" description="FBD" evidence="1">
    <location>
        <begin position="352"/>
        <end position="392"/>
    </location>
</feature>
<dbReference type="OrthoDB" id="1059358at2759"/>
<dbReference type="InterPro" id="IPR053781">
    <property type="entry name" value="F-box_AtFBL13-like"/>
</dbReference>
<dbReference type="Pfam" id="PF08387">
    <property type="entry name" value="FBD"/>
    <property type="match status" value="1"/>
</dbReference>
<proteinExistence type="predicted"/>
<evidence type="ECO:0000259" key="2">
    <source>
        <dbReference type="Pfam" id="PF24758"/>
    </source>
</evidence>
<feature type="domain" description="F-box/LRR-repeat protein 15/At3g58940/PEG3-like LRR" evidence="2">
    <location>
        <begin position="116"/>
        <end position="239"/>
    </location>
</feature>
<dbReference type="Proteomes" id="UP000653305">
    <property type="component" value="Unassembled WGS sequence"/>
</dbReference>
<dbReference type="InterPro" id="IPR032675">
    <property type="entry name" value="LRR_dom_sf"/>
</dbReference>
<protein>
    <submittedName>
        <fullName evidence="3">Fbd-associated F-box protein at5g38590</fullName>
    </submittedName>
</protein>
<comment type="caution">
    <text evidence="3">The sequence shown here is derived from an EMBL/GenBank/DDBJ whole genome shotgun (WGS) entry which is preliminary data.</text>
</comment>
<dbReference type="InterPro" id="IPR055411">
    <property type="entry name" value="LRR_FXL15/At3g58940/PEG3-like"/>
</dbReference>
<dbReference type="Pfam" id="PF24758">
    <property type="entry name" value="LRR_At5g56370"/>
    <property type="match status" value="1"/>
</dbReference>
<reference evidence="3" key="1">
    <citation type="submission" date="2020-07" db="EMBL/GenBank/DDBJ databases">
        <title>Ethylene signaling mediates host invasion by parasitic plants.</title>
        <authorList>
            <person name="Yoshida S."/>
        </authorList>
    </citation>
    <scope>NUCLEOTIDE SEQUENCE</scope>
    <source>
        <strain evidence="3">Okayama</strain>
    </source>
</reference>
<dbReference type="InterPro" id="IPR036047">
    <property type="entry name" value="F-box-like_dom_sf"/>
</dbReference>
<dbReference type="EMBL" id="BMAC01002586">
    <property type="protein sequence ID" value="GFQ08007.1"/>
    <property type="molecule type" value="Genomic_DNA"/>
</dbReference>
<dbReference type="InterPro" id="IPR006566">
    <property type="entry name" value="FBD"/>
</dbReference>
<gene>
    <name evidence="3" type="ORF">PHJA_002944700</name>
</gene>